<keyword evidence="1" id="KW-0521">NADP</keyword>
<evidence type="ECO:0000313" key="3">
    <source>
        <dbReference type="EnsemblMetazoa" id="GAUT049400-PA"/>
    </source>
</evidence>
<dbReference type="Gene3D" id="3.40.50.720">
    <property type="entry name" value="NAD(P)-binding Rossmann-like Domain"/>
    <property type="match status" value="2"/>
</dbReference>
<evidence type="ECO:0000259" key="2">
    <source>
        <dbReference type="Pfam" id="PF07993"/>
    </source>
</evidence>
<dbReference type="GO" id="GO:0005777">
    <property type="term" value="C:peroxisome"/>
    <property type="evidence" value="ECO:0007669"/>
    <property type="project" value="TreeGrafter"/>
</dbReference>
<keyword evidence="1" id="KW-0443">Lipid metabolism</keyword>
<dbReference type="InterPro" id="IPR013120">
    <property type="entry name" value="FAR_NAD-bd"/>
</dbReference>
<dbReference type="InterPro" id="IPR026055">
    <property type="entry name" value="FAR"/>
</dbReference>
<keyword evidence="1" id="KW-0444">Lipid biosynthesis</keyword>
<protein>
    <recommendedName>
        <fullName evidence="1">Fatty acyl-CoA reductase</fullName>
        <ecNumber evidence="1">1.2.1.84</ecNumber>
    </recommendedName>
</protein>
<keyword evidence="4" id="KW-1185">Reference proteome</keyword>
<dbReference type="Pfam" id="PF07993">
    <property type="entry name" value="NAD_binding_4"/>
    <property type="match status" value="2"/>
</dbReference>
<name>A0A1A9VVZ9_GLOAU</name>
<dbReference type="GO" id="GO:0080019">
    <property type="term" value="F:alcohol-forming very long-chain fatty acyl-CoA reductase activity"/>
    <property type="evidence" value="ECO:0007669"/>
    <property type="project" value="InterPro"/>
</dbReference>
<comment type="catalytic activity">
    <reaction evidence="1">
        <text>a long-chain fatty acyl-CoA + 2 NADPH + 2 H(+) = a long-chain primary fatty alcohol + 2 NADP(+) + CoA</text>
        <dbReference type="Rhea" id="RHEA:52716"/>
        <dbReference type="ChEBI" id="CHEBI:15378"/>
        <dbReference type="ChEBI" id="CHEBI:57287"/>
        <dbReference type="ChEBI" id="CHEBI:57783"/>
        <dbReference type="ChEBI" id="CHEBI:58349"/>
        <dbReference type="ChEBI" id="CHEBI:77396"/>
        <dbReference type="ChEBI" id="CHEBI:83139"/>
        <dbReference type="EC" id="1.2.1.84"/>
    </reaction>
</comment>
<dbReference type="GO" id="GO:0035336">
    <property type="term" value="P:long-chain fatty-acyl-CoA metabolic process"/>
    <property type="evidence" value="ECO:0007669"/>
    <property type="project" value="TreeGrafter"/>
</dbReference>
<feature type="domain" description="Thioester reductase (TE)" evidence="2">
    <location>
        <begin position="11"/>
        <end position="65"/>
    </location>
</feature>
<dbReference type="AlphaFoldDB" id="A0A1A9VVZ9"/>
<evidence type="ECO:0000313" key="4">
    <source>
        <dbReference type="Proteomes" id="UP000078200"/>
    </source>
</evidence>
<keyword evidence="1" id="KW-0560">Oxidoreductase</keyword>
<dbReference type="GO" id="GO:0102965">
    <property type="term" value="F:alcohol-forming long-chain fatty acyl-CoA reductase activity"/>
    <property type="evidence" value="ECO:0007669"/>
    <property type="project" value="UniProtKB-EC"/>
</dbReference>
<dbReference type="Proteomes" id="UP000078200">
    <property type="component" value="Unassembled WGS sequence"/>
</dbReference>
<accession>A0A1A9VVZ9</accession>
<comment type="similarity">
    <text evidence="1">Belongs to the fatty acyl-CoA reductase family.</text>
</comment>
<evidence type="ECO:0000256" key="1">
    <source>
        <dbReference type="RuleBase" id="RU363097"/>
    </source>
</evidence>
<dbReference type="InterPro" id="IPR036291">
    <property type="entry name" value="NAD(P)-bd_dom_sf"/>
</dbReference>
<dbReference type="PANTHER" id="PTHR11011:SF107">
    <property type="entry name" value="FATTY ACYL-COA REDUCTASE"/>
    <property type="match status" value="1"/>
</dbReference>
<feature type="domain" description="Thioester reductase (TE)" evidence="2">
    <location>
        <begin position="69"/>
        <end position="129"/>
    </location>
</feature>
<dbReference type="VEuPathDB" id="VectorBase:GAUT049400"/>
<dbReference type="EnsemblMetazoa" id="GAUT049400-RA">
    <property type="protein sequence ID" value="GAUT049400-PA"/>
    <property type="gene ID" value="GAUT049400"/>
</dbReference>
<dbReference type="STRING" id="7395.A0A1A9VVZ9"/>
<dbReference type="EC" id="1.2.1.84" evidence="1"/>
<sequence>MDYYNGSTIFVTGATGFVGKTLLEKLLWSFAQIKCIYILIREKNGKTAEQRFHDFRAHKIFGRLRLQQPNNLIRPSIVTAAHREPYPGWIDNIQGITGIMMEIGKGSISSILGDKNIICDIIPVDYVVTSLIMTAQRAIKGRVFICNSTSGVTNPITWHRLGCLTLKWSRIYPTQKLYMYPYFKYRKSHLWHDLAVYLLHYLPAIIMDLMSLFSRKQRKLVFPIAVKFRQACLAGKCSSALCKYWNYRLIAYALQMENYEILILSEICRELPRLSCQLKEQLKTKYPSILENLKELAVSHLCTTITVCKPILNSLTLTEDGHDQSQDLKERRVYAIEVERFEANQRPLTNGTFPKLISPYCDRNIAISAVCTPTTNSTNTVMIAAWYHVPLFPVRYENSKCISYSLAHRIRQPINHDH</sequence>
<reference evidence="3" key="1">
    <citation type="submission" date="2020-05" db="UniProtKB">
        <authorList>
            <consortium name="EnsemblMetazoa"/>
        </authorList>
    </citation>
    <scope>IDENTIFICATION</scope>
    <source>
        <strain evidence="3">TTRI</strain>
    </source>
</reference>
<comment type="function">
    <text evidence="1">Catalyzes the reduction of fatty acyl-CoA to fatty alcohols.</text>
</comment>
<organism evidence="3 4">
    <name type="scientific">Glossina austeni</name>
    <name type="common">Savannah tsetse fly</name>
    <dbReference type="NCBI Taxonomy" id="7395"/>
    <lineage>
        <taxon>Eukaryota</taxon>
        <taxon>Metazoa</taxon>
        <taxon>Ecdysozoa</taxon>
        <taxon>Arthropoda</taxon>
        <taxon>Hexapoda</taxon>
        <taxon>Insecta</taxon>
        <taxon>Pterygota</taxon>
        <taxon>Neoptera</taxon>
        <taxon>Endopterygota</taxon>
        <taxon>Diptera</taxon>
        <taxon>Brachycera</taxon>
        <taxon>Muscomorpha</taxon>
        <taxon>Hippoboscoidea</taxon>
        <taxon>Glossinidae</taxon>
        <taxon>Glossina</taxon>
    </lineage>
</organism>
<dbReference type="PANTHER" id="PTHR11011">
    <property type="entry name" value="MALE STERILITY PROTEIN 2-RELATED"/>
    <property type="match status" value="1"/>
</dbReference>
<dbReference type="SUPFAM" id="SSF51735">
    <property type="entry name" value="NAD(P)-binding Rossmann-fold domains"/>
    <property type="match status" value="1"/>
</dbReference>
<proteinExistence type="inferred from homology"/>